<dbReference type="Proteomes" id="UP000474757">
    <property type="component" value="Unassembled WGS sequence"/>
</dbReference>
<keyword evidence="2" id="KW-1185">Reference proteome</keyword>
<evidence type="ECO:0000313" key="2">
    <source>
        <dbReference type="Proteomes" id="UP000474757"/>
    </source>
</evidence>
<proteinExistence type="predicted"/>
<name>A0A6B2K105_9RHOB</name>
<dbReference type="RefSeq" id="WP_163889931.1">
    <property type="nucleotide sequence ID" value="NZ_JAAFYS010000001.1"/>
</dbReference>
<evidence type="ECO:0000313" key="1">
    <source>
        <dbReference type="EMBL" id="NDU99995.1"/>
    </source>
</evidence>
<accession>A0A6B2K105</accession>
<dbReference type="AlphaFoldDB" id="A0A6B2K105"/>
<dbReference type="Pfam" id="PF11994">
    <property type="entry name" value="DUF3489"/>
    <property type="match status" value="1"/>
</dbReference>
<dbReference type="EMBL" id="JAAGAB010000001">
    <property type="protein sequence ID" value="NDU99995.1"/>
    <property type="molecule type" value="Genomic_DNA"/>
</dbReference>
<dbReference type="InterPro" id="IPR021880">
    <property type="entry name" value="DUF3489"/>
</dbReference>
<protein>
    <submittedName>
        <fullName evidence="1">DUF3489 domain-containing protein</fullName>
    </submittedName>
</protein>
<organism evidence="1 2">
    <name type="scientific">Pseudoroseicyclus tamaricis</name>
    <dbReference type="NCBI Taxonomy" id="2705421"/>
    <lineage>
        <taxon>Bacteria</taxon>
        <taxon>Pseudomonadati</taxon>
        <taxon>Pseudomonadota</taxon>
        <taxon>Alphaproteobacteria</taxon>
        <taxon>Rhodobacterales</taxon>
        <taxon>Paracoccaceae</taxon>
        <taxon>Pseudoroseicyclus</taxon>
    </lineage>
</organism>
<sequence>MTKSPENQETRVRKLLERKQGASLESICMATGWQQHSARLSLSGLRKTGSQSSGR</sequence>
<gene>
    <name evidence="1" type="ORF">GZA08_03310</name>
</gene>
<reference evidence="1 2" key="1">
    <citation type="submission" date="2020-02" db="EMBL/GenBank/DDBJ databases">
        <title>Pseudoroseicyclus tamarix, sp. nov., isolated from offshore sediment of a Tamarix chinensis forest.</title>
        <authorList>
            <person name="Gai Y."/>
        </authorList>
    </citation>
    <scope>NUCLEOTIDE SEQUENCE [LARGE SCALE GENOMIC DNA]</scope>
    <source>
        <strain evidence="1 2">CLL3-39</strain>
    </source>
</reference>
<comment type="caution">
    <text evidence="1">The sequence shown here is derived from an EMBL/GenBank/DDBJ whole genome shotgun (WGS) entry which is preliminary data.</text>
</comment>